<dbReference type="InterPro" id="IPR036408">
    <property type="entry name" value="PSI_PsaA/B_sf"/>
</dbReference>
<evidence type="ECO:0000256" key="21">
    <source>
        <dbReference type="ARBA" id="ARBA00048912"/>
    </source>
</evidence>
<dbReference type="GO" id="GO:0009522">
    <property type="term" value="C:photosystem I"/>
    <property type="evidence" value="ECO:0007669"/>
    <property type="project" value="UniProtKB-KW"/>
</dbReference>
<dbReference type="EMBL" id="JABFUD020000010">
    <property type="protein sequence ID" value="KAI5074191.1"/>
    <property type="molecule type" value="Genomic_DNA"/>
</dbReference>
<dbReference type="PANTHER" id="PTHR30128">
    <property type="entry name" value="OUTER MEMBRANE PROTEIN, OMPA-RELATED"/>
    <property type="match status" value="1"/>
</dbReference>
<evidence type="ECO:0000256" key="10">
    <source>
        <dbReference type="ARBA" id="ARBA00022723"/>
    </source>
</evidence>
<comment type="caution">
    <text evidence="23">The sequence shown here is derived from an EMBL/GenBank/DDBJ whole genome shotgun (WGS) entry which is preliminary data.</text>
</comment>
<name>A0A9D4UUJ7_ADICA</name>
<sequence length="265" mass="28650">NTHALAPGSTAPNATADTSLAWGGSDLVAVAGKVALAPIPLGTANFLVHHIHAFTIHVTVLILLKGVLFARSSRLIPDKANLGFRFPCDGPGRGGTCQVSAWDHVFLGLFWMYNSISVVIFHFNWKMQSDVWGSVSEQGAVSHITGGNFAQSSTTINGWLRDFLWAQASQVIHSYGSSLSAYGLLFLGAHFVWAFSLMFLFSGRGYWQELIESIVWAHNKLKVAPVTQPRALSIIQGRAVGVTHYLLGGIATTWAFFLARIVAVG</sequence>
<dbReference type="GO" id="GO:0009535">
    <property type="term" value="C:chloroplast thylakoid membrane"/>
    <property type="evidence" value="ECO:0007669"/>
    <property type="project" value="TreeGrafter"/>
</dbReference>
<evidence type="ECO:0000256" key="16">
    <source>
        <dbReference type="ARBA" id="ARBA00023002"/>
    </source>
</evidence>
<dbReference type="EC" id="1.97.1.12" evidence="4"/>
<gene>
    <name evidence="23" type="ORF">GOP47_0010152</name>
</gene>
<comment type="subcellular location">
    <subcellularLocation>
        <location evidence="2">Membrane</location>
        <topology evidence="2">Multi-pass membrane protein</topology>
    </subcellularLocation>
</comment>
<dbReference type="PRINTS" id="PR00257">
    <property type="entry name" value="PHOTSYSPSAAB"/>
</dbReference>
<feature type="transmembrane region" description="Helical" evidence="22">
    <location>
        <begin position="245"/>
        <end position="263"/>
    </location>
</feature>
<dbReference type="GO" id="GO:0046872">
    <property type="term" value="F:metal ion binding"/>
    <property type="evidence" value="ECO:0007669"/>
    <property type="project" value="UniProtKB-KW"/>
</dbReference>
<dbReference type="Pfam" id="PF00223">
    <property type="entry name" value="PsaA_PsaB"/>
    <property type="match status" value="1"/>
</dbReference>
<evidence type="ECO:0000256" key="7">
    <source>
        <dbReference type="ARBA" id="ARBA00022494"/>
    </source>
</evidence>
<keyword evidence="13" id="KW-0249">Electron transport</keyword>
<keyword evidence="18" id="KW-0411">Iron-sulfur</keyword>
<evidence type="ECO:0000256" key="9">
    <source>
        <dbReference type="ARBA" id="ARBA00022692"/>
    </source>
</evidence>
<proteinExistence type="inferred from homology"/>
<protein>
    <recommendedName>
        <fullName evidence="4">photosystem I</fullName>
        <ecNumber evidence="4">1.97.1.12</ecNumber>
    </recommendedName>
</protein>
<evidence type="ECO:0000256" key="22">
    <source>
        <dbReference type="SAM" id="Phobius"/>
    </source>
</evidence>
<dbReference type="InterPro" id="IPR001280">
    <property type="entry name" value="PSI_PsaA/B"/>
</dbReference>
<dbReference type="GO" id="GO:0016168">
    <property type="term" value="F:chlorophyll binding"/>
    <property type="evidence" value="ECO:0007669"/>
    <property type="project" value="UniProtKB-KW"/>
</dbReference>
<evidence type="ECO:0000256" key="15">
    <source>
        <dbReference type="ARBA" id="ARBA00022991"/>
    </source>
</evidence>
<keyword evidence="17" id="KW-0408">Iron</keyword>
<evidence type="ECO:0000256" key="5">
    <source>
        <dbReference type="ARBA" id="ARBA00022448"/>
    </source>
</evidence>
<keyword evidence="24" id="KW-1185">Reference proteome</keyword>
<keyword evidence="15" id="KW-0157">Chromophore</keyword>
<accession>A0A9D4UUJ7</accession>
<dbReference type="GO" id="GO:0016491">
    <property type="term" value="F:oxidoreductase activity"/>
    <property type="evidence" value="ECO:0007669"/>
    <property type="project" value="UniProtKB-KW"/>
</dbReference>
<evidence type="ECO:0000256" key="17">
    <source>
        <dbReference type="ARBA" id="ARBA00023004"/>
    </source>
</evidence>
<comment type="catalytic activity">
    <reaction evidence="21">
        <text>reduced [plastocyanin] + hnu + oxidized [2Fe-2S]-[ferredoxin] = oxidized [plastocyanin] + reduced [2Fe-2S]-[ferredoxin]</text>
        <dbReference type="Rhea" id="RHEA:30407"/>
        <dbReference type="Rhea" id="RHEA-COMP:10000"/>
        <dbReference type="Rhea" id="RHEA-COMP:10001"/>
        <dbReference type="Rhea" id="RHEA-COMP:10039"/>
        <dbReference type="Rhea" id="RHEA-COMP:10040"/>
        <dbReference type="ChEBI" id="CHEBI:29036"/>
        <dbReference type="ChEBI" id="CHEBI:30212"/>
        <dbReference type="ChEBI" id="CHEBI:33737"/>
        <dbReference type="ChEBI" id="CHEBI:33738"/>
        <dbReference type="ChEBI" id="CHEBI:49552"/>
        <dbReference type="EC" id="1.97.1.12"/>
    </reaction>
</comment>
<reference evidence="23" key="1">
    <citation type="submission" date="2021-01" db="EMBL/GenBank/DDBJ databases">
        <title>Adiantum capillus-veneris genome.</title>
        <authorList>
            <person name="Fang Y."/>
            <person name="Liao Q."/>
        </authorList>
    </citation>
    <scope>NUCLEOTIDE SEQUENCE</scope>
    <source>
        <strain evidence="23">H3</strain>
        <tissue evidence="23">Leaf</tissue>
    </source>
</reference>
<dbReference type="AlphaFoldDB" id="A0A9D4UUJ7"/>
<evidence type="ECO:0000256" key="4">
    <source>
        <dbReference type="ARBA" id="ARBA00013197"/>
    </source>
</evidence>
<feature type="transmembrane region" description="Helical" evidence="22">
    <location>
        <begin position="179"/>
        <end position="201"/>
    </location>
</feature>
<organism evidence="23 24">
    <name type="scientific">Adiantum capillus-veneris</name>
    <name type="common">Maidenhair fern</name>
    <dbReference type="NCBI Taxonomy" id="13818"/>
    <lineage>
        <taxon>Eukaryota</taxon>
        <taxon>Viridiplantae</taxon>
        <taxon>Streptophyta</taxon>
        <taxon>Embryophyta</taxon>
        <taxon>Tracheophyta</taxon>
        <taxon>Polypodiopsida</taxon>
        <taxon>Polypodiidae</taxon>
        <taxon>Polypodiales</taxon>
        <taxon>Pteridineae</taxon>
        <taxon>Pteridaceae</taxon>
        <taxon>Vittarioideae</taxon>
        <taxon>Adiantum</taxon>
    </lineage>
</organism>
<keyword evidence="6" id="KW-0004">4Fe-4S</keyword>
<evidence type="ECO:0000256" key="13">
    <source>
        <dbReference type="ARBA" id="ARBA00022982"/>
    </source>
</evidence>
<keyword evidence="7" id="KW-0148">Chlorophyll</keyword>
<keyword evidence="19 22" id="KW-0472">Membrane</keyword>
<keyword evidence="9 22" id="KW-0812">Transmembrane</keyword>
<feature type="non-terminal residue" evidence="23">
    <location>
        <position position="1"/>
    </location>
</feature>
<dbReference type="SUPFAM" id="SSF81558">
    <property type="entry name" value="Photosystem I subunits PsaA/PsaB"/>
    <property type="match status" value="1"/>
</dbReference>
<evidence type="ECO:0000256" key="2">
    <source>
        <dbReference type="ARBA" id="ARBA00004141"/>
    </source>
</evidence>
<evidence type="ECO:0000256" key="14">
    <source>
        <dbReference type="ARBA" id="ARBA00022989"/>
    </source>
</evidence>
<dbReference type="Gene3D" id="1.20.1130.10">
    <property type="entry name" value="Photosystem I PsaA/PsaB"/>
    <property type="match status" value="1"/>
</dbReference>
<keyword evidence="10" id="KW-0479">Metal-binding</keyword>
<comment type="similarity">
    <text evidence="3">Belongs to the PsaA/PsaB family.</text>
</comment>
<keyword evidence="16" id="KW-0560">Oxidoreductase</keyword>
<comment type="subunit">
    <text evidence="20">The PsaA/B heterodimer binds the P700 chlorophyll special pair and subsequent electron acceptors. PSI consists of a core antenna complex that captures photons, and an electron transfer chain that converts photonic excitation into a charge separation. The eukaryotic PSI reaction center is composed of at least 11 subunits.</text>
</comment>
<evidence type="ECO:0000256" key="19">
    <source>
        <dbReference type="ARBA" id="ARBA00023136"/>
    </source>
</evidence>
<dbReference type="PANTHER" id="PTHR30128:SF19">
    <property type="entry name" value="PHOTOSYSTEM I P700 CHLOROPHYLL A APOPROTEIN A1-RELATED"/>
    <property type="match status" value="1"/>
</dbReference>
<dbReference type="OrthoDB" id="349at2759"/>
<dbReference type="InterPro" id="IPR020586">
    <property type="entry name" value="PSI_PsaA/B_CS"/>
</dbReference>
<evidence type="ECO:0000256" key="11">
    <source>
        <dbReference type="ARBA" id="ARBA00022836"/>
    </source>
</evidence>
<evidence type="ECO:0000256" key="6">
    <source>
        <dbReference type="ARBA" id="ARBA00022485"/>
    </source>
</evidence>
<comment type="function">
    <text evidence="1">PsaA and PsaB bind P700, the primary electron donor of photosystem I (PSI), as well as the electron acceptors A0, A1 and FX. PSI is a plastocyanin-ferredoxin oxidoreductase, converting photonic excitation into a charge separation, which transfers an electron from the donor P700 chlorophyll pair to the spectroscopically characterized acceptors A0, A1, FX, FA and FB in turn. Oxidized P700 is reduced on the lumenal side of the thylakoid membrane by plastocyanin.</text>
</comment>
<feature type="transmembrane region" description="Helical" evidence="22">
    <location>
        <begin position="105"/>
        <end position="125"/>
    </location>
</feature>
<dbReference type="Proteomes" id="UP000886520">
    <property type="component" value="Chromosome 10"/>
</dbReference>
<feature type="transmembrane region" description="Helical" evidence="22">
    <location>
        <begin position="51"/>
        <end position="70"/>
    </location>
</feature>
<evidence type="ECO:0000256" key="12">
    <source>
        <dbReference type="ARBA" id="ARBA00022842"/>
    </source>
</evidence>
<dbReference type="PROSITE" id="PS00419">
    <property type="entry name" value="PHOTOSYSTEM_I_PSAAB"/>
    <property type="match status" value="1"/>
</dbReference>
<evidence type="ECO:0000313" key="23">
    <source>
        <dbReference type="EMBL" id="KAI5074191.1"/>
    </source>
</evidence>
<evidence type="ECO:0000256" key="1">
    <source>
        <dbReference type="ARBA" id="ARBA00003162"/>
    </source>
</evidence>
<keyword evidence="8" id="KW-0602">Photosynthesis</keyword>
<evidence type="ECO:0000256" key="8">
    <source>
        <dbReference type="ARBA" id="ARBA00022531"/>
    </source>
</evidence>
<keyword evidence="12" id="KW-0460">Magnesium</keyword>
<evidence type="ECO:0000256" key="18">
    <source>
        <dbReference type="ARBA" id="ARBA00023014"/>
    </source>
</evidence>
<dbReference type="GO" id="GO:0015979">
    <property type="term" value="P:photosynthesis"/>
    <property type="evidence" value="ECO:0007669"/>
    <property type="project" value="UniProtKB-KW"/>
</dbReference>
<evidence type="ECO:0000256" key="3">
    <source>
        <dbReference type="ARBA" id="ARBA00010598"/>
    </source>
</evidence>
<keyword evidence="14 22" id="KW-1133">Transmembrane helix</keyword>
<dbReference type="GO" id="GO:0051539">
    <property type="term" value="F:4 iron, 4 sulfur cluster binding"/>
    <property type="evidence" value="ECO:0007669"/>
    <property type="project" value="UniProtKB-KW"/>
</dbReference>
<keyword evidence="5" id="KW-0813">Transport</keyword>
<keyword evidence="11" id="KW-0603">Photosystem I</keyword>
<evidence type="ECO:0000256" key="20">
    <source>
        <dbReference type="ARBA" id="ARBA00026002"/>
    </source>
</evidence>
<evidence type="ECO:0000313" key="24">
    <source>
        <dbReference type="Proteomes" id="UP000886520"/>
    </source>
</evidence>